<feature type="domain" description="TraD/TraG TraM recognition site" evidence="7">
    <location>
        <begin position="459"/>
        <end position="570"/>
    </location>
</feature>
<evidence type="ECO:0000259" key="7">
    <source>
        <dbReference type="Pfam" id="PF12696"/>
    </source>
</evidence>
<dbReference type="InterPro" id="IPR032689">
    <property type="entry name" value="TraG-D_C"/>
</dbReference>
<keyword evidence="4 6" id="KW-1133">Transmembrane helix</keyword>
<evidence type="ECO:0000256" key="6">
    <source>
        <dbReference type="SAM" id="Phobius"/>
    </source>
</evidence>
<proteinExistence type="predicted"/>
<name>A0ABT8CW49_9FLAO</name>
<dbReference type="InterPro" id="IPR051539">
    <property type="entry name" value="T4SS-coupling_protein"/>
</dbReference>
<dbReference type="Gene3D" id="3.40.50.300">
    <property type="entry name" value="P-loop containing nucleotide triphosphate hydrolases"/>
    <property type="match status" value="2"/>
</dbReference>
<dbReference type="PANTHER" id="PTHR37937">
    <property type="entry name" value="CONJUGATIVE TRANSFER: DNA TRANSPORT"/>
    <property type="match status" value="1"/>
</dbReference>
<keyword evidence="3 6" id="KW-0812">Transmembrane</keyword>
<dbReference type="Pfam" id="PF12696">
    <property type="entry name" value="TraG-D_C"/>
    <property type="match status" value="1"/>
</dbReference>
<reference evidence="10" key="1">
    <citation type="journal article" date="2019" name="Int. J. Syst. Evol. Microbiol.">
        <title>The Global Catalogue of Microorganisms (GCM) 10K type strain sequencing project: providing services to taxonomists for standard genome sequencing and annotation.</title>
        <authorList>
            <consortium name="The Broad Institute Genomics Platform"/>
            <consortium name="The Broad Institute Genome Sequencing Center for Infectious Disease"/>
            <person name="Wu L."/>
            <person name="Ma J."/>
        </authorList>
    </citation>
    <scope>NUCLEOTIDE SEQUENCE [LARGE SCALE GENOMIC DNA]</scope>
    <source>
        <strain evidence="10">CECT 7184</strain>
    </source>
</reference>
<evidence type="ECO:0000313" key="10">
    <source>
        <dbReference type="Proteomes" id="UP001242368"/>
    </source>
</evidence>
<evidence type="ECO:0000256" key="3">
    <source>
        <dbReference type="ARBA" id="ARBA00022692"/>
    </source>
</evidence>
<sequence length="666" mass="76322">MQGEDDLRGLAKIMAFMRAVSIIIVLMHLYWFCYGFFIHRGWTLEIINKILGNFNRTAGLFEHTLYTKIFAMVLLALSCLGTKGVKNEKITWTKIYLALGIGFVLFFLNTPLLKLSLYTATFLYILTTGLGYIALMVAGVWISRLLRTNLMDDVFNNENESFQQETKLMENEYSVNLPTKFYYKNKWNDGWINIVNPFRATIVLGTPGSGKSYAVVNNYIKQQIEKGFSMYIYDFKFDDLSTIAYNHLLKHQDKYEIKPKFYVINFDDPRKSHRCNPLNPDFMTDISDAYEAAYTIMLNLNRSWIQKQGDFFVESPIILLAAIIWFLKIYENGKYCTFPHAIELLNKKYSDVFTILTSYPDLENYLSPFMDAWQGGAQDQLQGQIASAKIPLSRMISPQLYWVMTGDDFSLDINNPNEPKILCVGNNPDRQNIYSAALGLYNSRIVKLINKKGQLKSSVIIDELPTIYFRGLDNLIATARSNKVAVCLGFQDFSQLIRDYGDKEAKVIQNTVGNVFSGQVVGETAKSLSERFGKVLQKRQSMTINRNDKSTSISTQLDSLIPASKISTLTQGMFVGSVSDNFDDRIEQKIFHAEIVVDNEKVAAETKAYQKIPQILSFVDEQGEDKMKQEIESNYRQIKSDILHIVESEMERIKNDPNLQHLIQQE</sequence>
<protein>
    <submittedName>
        <fullName evidence="9">Conjugal transfer protein MobC</fullName>
    </submittedName>
</protein>
<evidence type="ECO:0000313" key="9">
    <source>
        <dbReference type="EMBL" id="MDN3707289.1"/>
    </source>
</evidence>
<dbReference type="PANTHER" id="PTHR37937:SF1">
    <property type="entry name" value="CONJUGATIVE TRANSFER: DNA TRANSPORT"/>
    <property type="match status" value="1"/>
</dbReference>
<dbReference type="InterPro" id="IPR025988">
    <property type="entry name" value="YWFCY_dom"/>
</dbReference>
<accession>A0ABT8CW49</accession>
<comment type="caution">
    <text evidence="9">The sequence shown here is derived from an EMBL/GenBank/DDBJ whole genome shotgun (WGS) entry which is preliminary data.</text>
</comment>
<keyword evidence="10" id="KW-1185">Reference proteome</keyword>
<dbReference type="SUPFAM" id="SSF52540">
    <property type="entry name" value="P-loop containing nucleoside triphosphate hydrolases"/>
    <property type="match status" value="1"/>
</dbReference>
<feature type="domain" description="YWFCY" evidence="8">
    <location>
        <begin position="5"/>
        <end position="147"/>
    </location>
</feature>
<evidence type="ECO:0000256" key="1">
    <source>
        <dbReference type="ARBA" id="ARBA00004651"/>
    </source>
</evidence>
<dbReference type="Proteomes" id="UP001242368">
    <property type="component" value="Unassembled WGS sequence"/>
</dbReference>
<dbReference type="CDD" id="cd01127">
    <property type="entry name" value="TrwB_TraG_TraD_VirD4"/>
    <property type="match status" value="1"/>
</dbReference>
<feature type="transmembrane region" description="Helical" evidence="6">
    <location>
        <begin position="15"/>
        <end position="37"/>
    </location>
</feature>
<feature type="transmembrane region" description="Helical" evidence="6">
    <location>
        <begin position="95"/>
        <end position="115"/>
    </location>
</feature>
<dbReference type="RefSeq" id="WP_290363293.1">
    <property type="nucleotide sequence ID" value="NZ_JAUFQU010000001.1"/>
</dbReference>
<evidence type="ECO:0000259" key="8">
    <source>
        <dbReference type="Pfam" id="PF14293"/>
    </source>
</evidence>
<evidence type="ECO:0000256" key="5">
    <source>
        <dbReference type="ARBA" id="ARBA00023136"/>
    </source>
</evidence>
<dbReference type="EMBL" id="JAUFQU010000001">
    <property type="protein sequence ID" value="MDN3707289.1"/>
    <property type="molecule type" value="Genomic_DNA"/>
</dbReference>
<keyword evidence="2" id="KW-1003">Cell membrane</keyword>
<feature type="transmembrane region" description="Helical" evidence="6">
    <location>
        <begin position="121"/>
        <end position="142"/>
    </location>
</feature>
<comment type="subcellular location">
    <subcellularLocation>
        <location evidence="1">Cell membrane</location>
        <topology evidence="1">Multi-pass membrane protein</topology>
    </subcellularLocation>
</comment>
<keyword evidence="5 6" id="KW-0472">Membrane</keyword>
<dbReference type="InterPro" id="IPR027417">
    <property type="entry name" value="P-loop_NTPase"/>
</dbReference>
<dbReference type="Pfam" id="PF14293">
    <property type="entry name" value="YWFCY"/>
    <property type="match status" value="1"/>
</dbReference>
<evidence type="ECO:0000256" key="4">
    <source>
        <dbReference type="ARBA" id="ARBA00022989"/>
    </source>
</evidence>
<organism evidence="9 10">
    <name type="scientific">Paenimyroides ceti</name>
    <dbReference type="NCBI Taxonomy" id="395087"/>
    <lineage>
        <taxon>Bacteria</taxon>
        <taxon>Pseudomonadati</taxon>
        <taxon>Bacteroidota</taxon>
        <taxon>Flavobacteriia</taxon>
        <taxon>Flavobacteriales</taxon>
        <taxon>Flavobacteriaceae</taxon>
        <taxon>Paenimyroides</taxon>
    </lineage>
</organism>
<gene>
    <name evidence="9" type="primary">mobC</name>
    <name evidence="9" type="ORF">QW060_09090</name>
</gene>
<evidence type="ECO:0000256" key="2">
    <source>
        <dbReference type="ARBA" id="ARBA00022475"/>
    </source>
</evidence>
<feature type="transmembrane region" description="Helical" evidence="6">
    <location>
        <begin position="65"/>
        <end position="83"/>
    </location>
</feature>
<dbReference type="NCBIfam" id="NF041326">
    <property type="entry name" value="Bacteroid_MobC"/>
    <property type="match status" value="1"/>
</dbReference>